<evidence type="ECO:0000313" key="2">
    <source>
        <dbReference type="Proteomes" id="UP000436522"/>
    </source>
</evidence>
<dbReference type="RefSeq" id="WP_159975504.1">
    <property type="nucleotide sequence ID" value="NZ_BLIV01000002.1"/>
</dbReference>
<dbReference type="Gene3D" id="2.30.110.10">
    <property type="entry name" value="Electron Transport, Fmn-binding Protein, Chain A"/>
    <property type="match status" value="1"/>
</dbReference>
<proteinExistence type="predicted"/>
<accession>A0A640VPH8</accession>
<protein>
    <recommendedName>
        <fullName evidence="3">Negative transcriptional regulator</fullName>
    </recommendedName>
</protein>
<dbReference type="InterPro" id="IPR007396">
    <property type="entry name" value="TR_PAI2-type"/>
</dbReference>
<dbReference type="Proteomes" id="UP000436522">
    <property type="component" value="Unassembled WGS sequence"/>
</dbReference>
<dbReference type="EMBL" id="BLIV01000002">
    <property type="protein sequence ID" value="GFE49647.1"/>
    <property type="molecule type" value="Genomic_DNA"/>
</dbReference>
<evidence type="ECO:0000313" key="1">
    <source>
        <dbReference type="EMBL" id="GFE49647.1"/>
    </source>
</evidence>
<dbReference type="Pfam" id="PF04299">
    <property type="entry name" value="FMN_bind_2"/>
    <property type="match status" value="1"/>
</dbReference>
<name>A0A640VPH8_9RHOB</name>
<dbReference type="InterPro" id="IPR012349">
    <property type="entry name" value="Split_barrel_FMN-bd"/>
</dbReference>
<dbReference type="PANTHER" id="PTHR35802:SF1">
    <property type="entry name" value="PROTEASE SYNTHASE AND SPORULATION PROTEIN PAI 2"/>
    <property type="match status" value="1"/>
</dbReference>
<dbReference type="SUPFAM" id="SSF50475">
    <property type="entry name" value="FMN-binding split barrel"/>
    <property type="match status" value="1"/>
</dbReference>
<dbReference type="OrthoDB" id="9794948at2"/>
<evidence type="ECO:0008006" key="3">
    <source>
        <dbReference type="Google" id="ProtNLM"/>
    </source>
</evidence>
<dbReference type="PIRSF" id="PIRSF010372">
    <property type="entry name" value="PaiB"/>
    <property type="match status" value="1"/>
</dbReference>
<dbReference type="PANTHER" id="PTHR35802">
    <property type="entry name" value="PROTEASE SYNTHASE AND SPORULATION PROTEIN PAI 2"/>
    <property type="match status" value="1"/>
</dbReference>
<keyword evidence="2" id="KW-1185">Reference proteome</keyword>
<sequence>MHPNPVFHTHTQDQNLAFARERAFGVLAVSGADAPWLSHVPFLLAEDGASLGLHLLRSNPIARALKAGPLPARLAVSGPDSYVSPDWYGVEDQVPTWNYVAVHLTGSLELRPQEELHDLLDRQSALFEERLLPKPAWLTSKMSQGVMERMMRAIAPCRMTVTAVDGTWKLNQNKPDDVRLQAADHVEAFGQGMELPVLAALMRGANGHGT</sequence>
<comment type="caution">
    <text evidence="1">The sequence shown here is derived from an EMBL/GenBank/DDBJ whole genome shotgun (WGS) entry which is preliminary data.</text>
</comment>
<organism evidence="1 2">
    <name type="scientific">Roseobacter cerasinus</name>
    <dbReference type="NCBI Taxonomy" id="2602289"/>
    <lineage>
        <taxon>Bacteria</taxon>
        <taxon>Pseudomonadati</taxon>
        <taxon>Pseudomonadota</taxon>
        <taxon>Alphaproteobacteria</taxon>
        <taxon>Rhodobacterales</taxon>
        <taxon>Roseobacteraceae</taxon>
        <taxon>Roseobacter</taxon>
    </lineage>
</organism>
<gene>
    <name evidence="1" type="ORF">So717_14000</name>
</gene>
<dbReference type="AlphaFoldDB" id="A0A640VPH8"/>
<reference evidence="1 2" key="1">
    <citation type="submission" date="2019-12" db="EMBL/GenBank/DDBJ databases">
        <title>Roseobacter cerasinus sp. nov., isolated from seawater around aquaculture.</title>
        <authorList>
            <person name="Muramatsu S."/>
            <person name="Takabe Y."/>
            <person name="Mori K."/>
            <person name="Takaichi S."/>
            <person name="Hanada S."/>
        </authorList>
    </citation>
    <scope>NUCLEOTIDE SEQUENCE [LARGE SCALE GENOMIC DNA]</scope>
    <source>
        <strain evidence="1 2">AI77</strain>
    </source>
</reference>